<dbReference type="GO" id="GO:0097176">
    <property type="term" value="P:epoxide metabolic process"/>
    <property type="evidence" value="ECO:0007669"/>
    <property type="project" value="TreeGrafter"/>
</dbReference>
<reference evidence="5" key="2">
    <citation type="submission" date="2023-05" db="EMBL/GenBank/DDBJ databases">
        <authorList>
            <consortium name="Lawrence Berkeley National Laboratory"/>
            <person name="Steindorff A."/>
            <person name="Hensen N."/>
            <person name="Bonometti L."/>
            <person name="Westerberg I."/>
            <person name="Brannstrom I.O."/>
            <person name="Guillou S."/>
            <person name="Cros-Aarteil S."/>
            <person name="Calhoun S."/>
            <person name="Haridas S."/>
            <person name="Kuo A."/>
            <person name="Mondo S."/>
            <person name="Pangilinan J."/>
            <person name="Riley R."/>
            <person name="Labutti K."/>
            <person name="Andreopoulos B."/>
            <person name="Lipzen A."/>
            <person name="Chen C."/>
            <person name="Yanf M."/>
            <person name="Daum C."/>
            <person name="Ng V."/>
            <person name="Clum A."/>
            <person name="Ohm R."/>
            <person name="Martin F."/>
            <person name="Silar P."/>
            <person name="Natvig D."/>
            <person name="Lalanne C."/>
            <person name="Gautier V."/>
            <person name="Ament-Velasquez S.L."/>
            <person name="Kruys A."/>
            <person name="Hutchinson M.I."/>
            <person name="Powell A.J."/>
            <person name="Barry K."/>
            <person name="Miller A.N."/>
            <person name="Grigoriev I.V."/>
            <person name="Debuchy R."/>
            <person name="Gladieux P."/>
            <person name="Thoren M.H."/>
            <person name="Johannesson H."/>
        </authorList>
    </citation>
    <scope>NUCLEOTIDE SEQUENCE</scope>
    <source>
        <strain evidence="5">PSN309</strain>
    </source>
</reference>
<feature type="active site" description="Proton donor" evidence="3">
    <location>
        <position position="336"/>
    </location>
</feature>
<dbReference type="Gene3D" id="3.40.50.1820">
    <property type="entry name" value="alpha/beta hydrolase"/>
    <property type="match status" value="1"/>
</dbReference>
<comment type="similarity">
    <text evidence="1">Belongs to the peptidase S33 family.</text>
</comment>
<dbReference type="InterPro" id="IPR010497">
    <property type="entry name" value="Epoxide_hydro_N"/>
</dbReference>
<name>A0AAN6WRA5_9PEZI</name>
<dbReference type="InterPro" id="IPR016292">
    <property type="entry name" value="Epoxide_hydrolase"/>
</dbReference>
<dbReference type="PIRSF" id="PIRSF001112">
    <property type="entry name" value="Epoxide_hydrolase"/>
    <property type="match status" value="1"/>
</dbReference>
<dbReference type="AlphaFoldDB" id="A0AAN6WRA5"/>
<sequence length="420" mass="47191">MSPFNILPSSAQKDAVKPFTVHIPDSDLERTKTLLQLSNVADECYENAMPEGRSDLGLRREWLIEAKRVWETEFDWRATEAKINALPNFTAPVPISRSRSNEKINIHFIGIFSQNPAAVPIVFLHGWPGSILEFLPLFRLLLEKYPDLASLPYHLIAPSLPGFTLSDPWPKDQHYGMQDAAQVIDSLLTSVLGFPEYVAQGGDIGSRIGRCLASTYDSCTACLLNFSPLPAPEGFDFSTLSETEKMGVERGKWFMNHGSAYACEQATRPATLGFALSSSPLAILAWVGEKYLEWTDPRSFPLDSGKRYSRKLMEEAIASVAFYWYTKKIHTSFWSYREAFALNGQAPPSSNAQFPVRGPGKKFGFMWFPFEVNPVPKAWIEGYSEIRFWRSHEVGGHFAQLEQPGVVMGDLEDFVGSLRE</sequence>
<keyword evidence="2 5" id="KW-0378">Hydrolase</keyword>
<evidence type="ECO:0000313" key="5">
    <source>
        <dbReference type="EMBL" id="KAK4186709.1"/>
    </source>
</evidence>
<feature type="domain" description="Epoxide hydrolase N-terminal" evidence="4">
    <location>
        <begin position="16"/>
        <end position="134"/>
    </location>
</feature>
<proteinExistence type="inferred from homology"/>
<dbReference type="InterPro" id="IPR000639">
    <property type="entry name" value="Epox_hydrolase-like"/>
</dbReference>
<evidence type="ECO:0000256" key="3">
    <source>
        <dbReference type="PIRSR" id="PIRSR001112-1"/>
    </source>
</evidence>
<gene>
    <name evidence="5" type="ORF">QBC35DRAFT_256455</name>
</gene>
<evidence type="ECO:0000256" key="2">
    <source>
        <dbReference type="ARBA" id="ARBA00022801"/>
    </source>
</evidence>
<dbReference type="Proteomes" id="UP001302126">
    <property type="component" value="Unassembled WGS sequence"/>
</dbReference>
<reference evidence="5" key="1">
    <citation type="journal article" date="2023" name="Mol. Phylogenet. Evol.">
        <title>Genome-scale phylogeny and comparative genomics of the fungal order Sordariales.</title>
        <authorList>
            <person name="Hensen N."/>
            <person name="Bonometti L."/>
            <person name="Westerberg I."/>
            <person name="Brannstrom I.O."/>
            <person name="Guillou S."/>
            <person name="Cros-Aarteil S."/>
            <person name="Calhoun S."/>
            <person name="Haridas S."/>
            <person name="Kuo A."/>
            <person name="Mondo S."/>
            <person name="Pangilinan J."/>
            <person name="Riley R."/>
            <person name="LaButti K."/>
            <person name="Andreopoulos B."/>
            <person name="Lipzen A."/>
            <person name="Chen C."/>
            <person name="Yan M."/>
            <person name="Daum C."/>
            <person name="Ng V."/>
            <person name="Clum A."/>
            <person name="Steindorff A."/>
            <person name="Ohm R.A."/>
            <person name="Martin F."/>
            <person name="Silar P."/>
            <person name="Natvig D.O."/>
            <person name="Lalanne C."/>
            <person name="Gautier V."/>
            <person name="Ament-Velasquez S.L."/>
            <person name="Kruys A."/>
            <person name="Hutchinson M.I."/>
            <person name="Powell A.J."/>
            <person name="Barry K."/>
            <person name="Miller A.N."/>
            <person name="Grigoriev I.V."/>
            <person name="Debuchy R."/>
            <person name="Gladieux P."/>
            <person name="Hiltunen Thoren M."/>
            <person name="Johannesson H."/>
        </authorList>
    </citation>
    <scope>NUCLEOTIDE SEQUENCE</scope>
    <source>
        <strain evidence="5">PSN309</strain>
    </source>
</reference>
<dbReference type="PANTHER" id="PTHR21661:SF39">
    <property type="entry name" value="HYDROLASE, PUTATIVE (AFU_ORTHOLOGUE AFUA_3G08960)-RELATED"/>
    <property type="match status" value="1"/>
</dbReference>
<dbReference type="PANTHER" id="PTHR21661">
    <property type="entry name" value="EPOXIDE HYDROLASE 1-RELATED"/>
    <property type="match status" value="1"/>
</dbReference>
<protein>
    <submittedName>
        <fullName evidence="5">Hydrolase</fullName>
    </submittedName>
</protein>
<dbReference type="EMBL" id="MU864417">
    <property type="protein sequence ID" value="KAK4186709.1"/>
    <property type="molecule type" value="Genomic_DNA"/>
</dbReference>
<dbReference type="Pfam" id="PF06441">
    <property type="entry name" value="EHN"/>
    <property type="match status" value="1"/>
</dbReference>
<feature type="active site" description="Proton acceptor" evidence="3">
    <location>
        <position position="397"/>
    </location>
</feature>
<evidence type="ECO:0000256" key="1">
    <source>
        <dbReference type="ARBA" id="ARBA00010088"/>
    </source>
</evidence>
<comment type="caution">
    <text evidence="5">The sequence shown here is derived from an EMBL/GenBank/DDBJ whole genome shotgun (WGS) entry which is preliminary data.</text>
</comment>
<dbReference type="InterPro" id="IPR029058">
    <property type="entry name" value="AB_hydrolase_fold"/>
</dbReference>
<dbReference type="SUPFAM" id="SSF53474">
    <property type="entry name" value="alpha/beta-Hydrolases"/>
    <property type="match status" value="1"/>
</dbReference>
<keyword evidence="6" id="KW-1185">Reference proteome</keyword>
<dbReference type="PRINTS" id="PR00412">
    <property type="entry name" value="EPOXHYDRLASE"/>
</dbReference>
<dbReference type="GO" id="GO:0004301">
    <property type="term" value="F:epoxide hydrolase activity"/>
    <property type="evidence" value="ECO:0007669"/>
    <property type="project" value="TreeGrafter"/>
</dbReference>
<organism evidence="5 6">
    <name type="scientific">Podospora australis</name>
    <dbReference type="NCBI Taxonomy" id="1536484"/>
    <lineage>
        <taxon>Eukaryota</taxon>
        <taxon>Fungi</taxon>
        <taxon>Dikarya</taxon>
        <taxon>Ascomycota</taxon>
        <taxon>Pezizomycotina</taxon>
        <taxon>Sordariomycetes</taxon>
        <taxon>Sordariomycetidae</taxon>
        <taxon>Sordariales</taxon>
        <taxon>Podosporaceae</taxon>
        <taxon>Podospora</taxon>
    </lineage>
</organism>
<accession>A0AAN6WRA5</accession>
<evidence type="ECO:0000313" key="6">
    <source>
        <dbReference type="Proteomes" id="UP001302126"/>
    </source>
</evidence>
<evidence type="ECO:0000259" key="4">
    <source>
        <dbReference type="Pfam" id="PF06441"/>
    </source>
</evidence>
<feature type="active site" description="Nucleophile" evidence="3">
    <location>
        <position position="203"/>
    </location>
</feature>